<dbReference type="AlphaFoldDB" id="A0A1A7R2Y0"/>
<feature type="transmembrane region" description="Helical" evidence="8">
    <location>
        <begin position="424"/>
        <end position="446"/>
    </location>
</feature>
<dbReference type="EMBL" id="QLLQ01000015">
    <property type="protein sequence ID" value="RAJ20616.1"/>
    <property type="molecule type" value="Genomic_DNA"/>
</dbReference>
<feature type="transmembrane region" description="Helical" evidence="8">
    <location>
        <begin position="653"/>
        <end position="674"/>
    </location>
</feature>
<sequence length="699" mass="75357">MIKSRLFALLGLLLITFTNALAQVESAGDMAVQLEFNNPSSEINDGVAKVVVDGGLAPYQYKWSNVDTPLDATQSVGLIEGMDHSVIISDASGNTVSKTFKIPAKSITEIFNSKVQPAVDVLGAVLFWDAFAALGIYDPVVYSSYKNILLPPREVVIDEEYQVKKWLFAEGSQVKEGDKIALLEDEQNIELSIYASADGTLEQVTKEGDFISRLPETGSYNAPLLAVINFQTPQPLLHPNGGTKTNTIPFIVVWLILGSIFFTLRLKFVNIRGFRHSIDLARGKYDDPNAPGMITHFQAMATAVSATVGLGNIAGVAVAISLGGAGATFWMFLAGFFGMSLKFAECTLGVKYRIIDDDGRIFGGPMNYLRYGLEKQNLKRLGKFLAVLFAVLGVGASFGGGNMLQSNQAFKIVSEQLPFLQGQGFWFGIGFALLVGVVIIGGIQSIAKVTAKVVPLMAILYVLGCLVVIGYHIEYIGGAFLAIVDGAFSAQALKGGFIGVLIIGLQRAAFSSEAGVGSAAIAHSASKTNHPIADGFTSLVEPFIDTMLVCTMTALVLIFTGMHITSSGLGGVELTADAFGSVVSWFPSVLAVAVFLFAFSTMVSWSYYGMRSWSFLFGRSKKTELVYKILYLVFVVLGASVSLGAVLSFADMMILAMSFPNIIGLYIMAPEINADMKIYWQKLKDGKLYINPRFIKAKE</sequence>
<proteinExistence type="inferred from homology"/>
<evidence type="ECO:0000256" key="8">
    <source>
        <dbReference type="RuleBase" id="RU363064"/>
    </source>
</evidence>
<keyword evidence="9" id="KW-0732">Signal</keyword>
<keyword evidence="11" id="KW-1185">Reference proteome</keyword>
<accession>A0A1A7R2Y0</accession>
<dbReference type="PANTHER" id="PTHR30330">
    <property type="entry name" value="AGSS FAMILY TRANSPORTER, SODIUM-ALANINE"/>
    <property type="match status" value="1"/>
</dbReference>
<evidence type="ECO:0000313" key="11">
    <source>
        <dbReference type="Proteomes" id="UP000248987"/>
    </source>
</evidence>
<evidence type="ECO:0000256" key="3">
    <source>
        <dbReference type="ARBA" id="ARBA00022448"/>
    </source>
</evidence>
<evidence type="ECO:0000256" key="1">
    <source>
        <dbReference type="ARBA" id="ARBA00004651"/>
    </source>
</evidence>
<feature type="transmembrane region" description="Helical" evidence="8">
    <location>
        <begin position="585"/>
        <end position="608"/>
    </location>
</feature>
<feature type="transmembrane region" description="Helical" evidence="8">
    <location>
        <begin position="629"/>
        <end position="647"/>
    </location>
</feature>
<dbReference type="RefSeq" id="WP_066433022.1">
    <property type="nucleotide sequence ID" value="NZ_LZRN01000012.1"/>
</dbReference>
<feature type="transmembrane region" description="Helical" evidence="8">
    <location>
        <begin position="453"/>
        <end position="473"/>
    </location>
</feature>
<dbReference type="InterPro" id="IPR011053">
    <property type="entry name" value="Single_hybrid_motif"/>
</dbReference>
<dbReference type="SUPFAM" id="SSF51230">
    <property type="entry name" value="Single hybrid motif"/>
    <property type="match status" value="1"/>
</dbReference>
<feature type="chain" id="PRO_5030025547" evidence="9">
    <location>
        <begin position="23"/>
        <end position="699"/>
    </location>
</feature>
<organism evidence="10 11">
    <name type="scientific">Gelidibacter algens</name>
    <dbReference type="NCBI Taxonomy" id="49280"/>
    <lineage>
        <taxon>Bacteria</taxon>
        <taxon>Pseudomonadati</taxon>
        <taxon>Bacteroidota</taxon>
        <taxon>Flavobacteriia</taxon>
        <taxon>Flavobacteriales</taxon>
        <taxon>Flavobacteriaceae</taxon>
        <taxon>Gelidibacter</taxon>
    </lineage>
</organism>
<comment type="caution">
    <text evidence="10">The sequence shown here is derived from an EMBL/GenBank/DDBJ whole genome shotgun (WGS) entry which is preliminary data.</text>
</comment>
<keyword evidence="5 8" id="KW-0812">Transmembrane</keyword>
<comment type="subcellular location">
    <subcellularLocation>
        <location evidence="1 8">Cell membrane</location>
        <topology evidence="1 8">Multi-pass membrane protein</topology>
    </subcellularLocation>
</comment>
<keyword evidence="8" id="KW-0769">Symport</keyword>
<keyword evidence="3 8" id="KW-0813">Transport</keyword>
<evidence type="ECO:0000313" key="10">
    <source>
        <dbReference type="EMBL" id="RAJ20616.1"/>
    </source>
</evidence>
<dbReference type="GO" id="GO:0005283">
    <property type="term" value="F:amino acid:sodium symporter activity"/>
    <property type="evidence" value="ECO:0007669"/>
    <property type="project" value="InterPro"/>
</dbReference>
<evidence type="ECO:0000256" key="5">
    <source>
        <dbReference type="ARBA" id="ARBA00022692"/>
    </source>
</evidence>
<evidence type="ECO:0000256" key="9">
    <source>
        <dbReference type="SAM" id="SignalP"/>
    </source>
</evidence>
<protein>
    <submittedName>
        <fullName evidence="10">AGCS family alanine or glycine:cation symporter</fullName>
    </submittedName>
</protein>
<dbReference type="NCBIfam" id="TIGR00835">
    <property type="entry name" value="agcS"/>
    <property type="match status" value="1"/>
</dbReference>
<evidence type="ECO:0000256" key="7">
    <source>
        <dbReference type="ARBA" id="ARBA00023136"/>
    </source>
</evidence>
<feature type="transmembrane region" description="Helical" evidence="8">
    <location>
        <begin position="384"/>
        <end position="404"/>
    </location>
</feature>
<dbReference type="GO" id="GO:0005886">
    <property type="term" value="C:plasma membrane"/>
    <property type="evidence" value="ECO:0007669"/>
    <property type="project" value="UniProtKB-SubCell"/>
</dbReference>
<evidence type="ECO:0000256" key="4">
    <source>
        <dbReference type="ARBA" id="ARBA00022475"/>
    </source>
</evidence>
<dbReference type="InterPro" id="IPR001463">
    <property type="entry name" value="Na/Ala_symport"/>
</dbReference>
<evidence type="ECO:0000256" key="6">
    <source>
        <dbReference type="ARBA" id="ARBA00022989"/>
    </source>
</evidence>
<feature type="signal peptide" evidence="9">
    <location>
        <begin position="1"/>
        <end position="22"/>
    </location>
</feature>
<feature type="transmembrane region" description="Helical" evidence="8">
    <location>
        <begin position="327"/>
        <end position="344"/>
    </location>
</feature>
<name>A0A1A7R2Y0_9FLAO</name>
<dbReference type="Proteomes" id="UP000248987">
    <property type="component" value="Unassembled WGS sequence"/>
</dbReference>
<reference evidence="10 11" key="1">
    <citation type="submission" date="2018-06" db="EMBL/GenBank/DDBJ databases">
        <title>Genomic Encyclopedia of Archaeal and Bacterial Type Strains, Phase II (KMG-II): from individual species to whole genera.</title>
        <authorList>
            <person name="Goeker M."/>
        </authorList>
    </citation>
    <scope>NUCLEOTIDE SEQUENCE [LARGE SCALE GENOMIC DNA]</scope>
    <source>
        <strain evidence="10 11">DSM 12408</strain>
    </source>
</reference>
<evidence type="ECO:0000256" key="2">
    <source>
        <dbReference type="ARBA" id="ARBA00009261"/>
    </source>
</evidence>
<dbReference type="OrthoDB" id="9804874at2"/>
<keyword evidence="4 8" id="KW-1003">Cell membrane</keyword>
<keyword evidence="6 8" id="KW-1133">Transmembrane helix</keyword>
<dbReference type="Gene3D" id="2.40.50.100">
    <property type="match status" value="1"/>
</dbReference>
<comment type="similarity">
    <text evidence="2 8">Belongs to the alanine or glycine:cation symporter (AGCS) (TC 2.A.25) family.</text>
</comment>
<feature type="transmembrane region" description="Helical" evidence="8">
    <location>
        <begin position="479"/>
        <end position="503"/>
    </location>
</feature>
<feature type="transmembrane region" description="Helical" evidence="8">
    <location>
        <begin position="546"/>
        <end position="565"/>
    </location>
</feature>
<dbReference type="PANTHER" id="PTHR30330:SF3">
    <property type="entry name" value="TRANSCRIPTIONAL REGULATOR, LRP FAMILY"/>
    <property type="match status" value="1"/>
</dbReference>
<feature type="transmembrane region" description="Helical" evidence="8">
    <location>
        <begin position="248"/>
        <end position="266"/>
    </location>
</feature>
<feature type="transmembrane region" description="Helical" evidence="8">
    <location>
        <begin position="299"/>
        <end position="321"/>
    </location>
</feature>
<gene>
    <name evidence="10" type="ORF">LX77_03141</name>
</gene>
<dbReference type="PRINTS" id="PR00175">
    <property type="entry name" value="NAALASMPORT"/>
</dbReference>
<dbReference type="Pfam" id="PF01235">
    <property type="entry name" value="Na_Ala_symp"/>
    <property type="match status" value="1"/>
</dbReference>
<keyword evidence="7 8" id="KW-0472">Membrane</keyword>